<comment type="caution">
    <text evidence="1">The sequence shown here is derived from an EMBL/GenBank/DDBJ whole genome shotgun (WGS) entry which is preliminary data.</text>
</comment>
<sequence>MKAFTFSRIFSNGQKKELGREEEKLLFVVKKAVCMNFFPHDGFDERQKEGGLVWVGWGGIERRIAVRKNFVHDL</sequence>
<keyword evidence="2" id="KW-1185">Reference proteome</keyword>
<protein>
    <submittedName>
        <fullName evidence="1">Uncharacterized protein</fullName>
    </submittedName>
</protein>
<gene>
    <name evidence="1" type="ORF">L2E82_21155</name>
</gene>
<name>A0ACB9DVM7_CICIN</name>
<evidence type="ECO:0000313" key="2">
    <source>
        <dbReference type="Proteomes" id="UP001055811"/>
    </source>
</evidence>
<reference evidence="2" key="1">
    <citation type="journal article" date="2022" name="Mol. Ecol. Resour.">
        <title>The genomes of chicory, endive, great burdock and yacon provide insights into Asteraceae palaeo-polyploidization history and plant inulin production.</title>
        <authorList>
            <person name="Fan W."/>
            <person name="Wang S."/>
            <person name="Wang H."/>
            <person name="Wang A."/>
            <person name="Jiang F."/>
            <person name="Liu H."/>
            <person name="Zhao H."/>
            <person name="Xu D."/>
            <person name="Zhang Y."/>
        </authorList>
    </citation>
    <scope>NUCLEOTIDE SEQUENCE [LARGE SCALE GENOMIC DNA]</scope>
    <source>
        <strain evidence="2">cv. Punajuju</strain>
    </source>
</reference>
<organism evidence="1 2">
    <name type="scientific">Cichorium intybus</name>
    <name type="common">Chicory</name>
    <dbReference type="NCBI Taxonomy" id="13427"/>
    <lineage>
        <taxon>Eukaryota</taxon>
        <taxon>Viridiplantae</taxon>
        <taxon>Streptophyta</taxon>
        <taxon>Embryophyta</taxon>
        <taxon>Tracheophyta</taxon>
        <taxon>Spermatophyta</taxon>
        <taxon>Magnoliopsida</taxon>
        <taxon>eudicotyledons</taxon>
        <taxon>Gunneridae</taxon>
        <taxon>Pentapetalae</taxon>
        <taxon>asterids</taxon>
        <taxon>campanulids</taxon>
        <taxon>Asterales</taxon>
        <taxon>Asteraceae</taxon>
        <taxon>Cichorioideae</taxon>
        <taxon>Cichorieae</taxon>
        <taxon>Cichoriinae</taxon>
        <taxon>Cichorium</taxon>
    </lineage>
</organism>
<dbReference type="Proteomes" id="UP001055811">
    <property type="component" value="Linkage Group LG04"/>
</dbReference>
<dbReference type="EMBL" id="CM042012">
    <property type="protein sequence ID" value="KAI3750516.1"/>
    <property type="molecule type" value="Genomic_DNA"/>
</dbReference>
<reference evidence="1 2" key="2">
    <citation type="journal article" date="2022" name="Mol. Ecol. Resour.">
        <title>The genomes of chicory, endive, great burdock and yacon provide insights into Asteraceae paleo-polyploidization history and plant inulin production.</title>
        <authorList>
            <person name="Fan W."/>
            <person name="Wang S."/>
            <person name="Wang H."/>
            <person name="Wang A."/>
            <person name="Jiang F."/>
            <person name="Liu H."/>
            <person name="Zhao H."/>
            <person name="Xu D."/>
            <person name="Zhang Y."/>
        </authorList>
    </citation>
    <scope>NUCLEOTIDE SEQUENCE [LARGE SCALE GENOMIC DNA]</scope>
    <source>
        <strain evidence="2">cv. Punajuju</strain>
        <tissue evidence="1">Leaves</tissue>
    </source>
</reference>
<evidence type="ECO:0000313" key="1">
    <source>
        <dbReference type="EMBL" id="KAI3750516.1"/>
    </source>
</evidence>
<proteinExistence type="predicted"/>
<accession>A0ACB9DVM7</accession>